<gene>
    <name evidence="2" type="ORF">PSAKL28_35400</name>
</gene>
<proteinExistence type="predicted"/>
<dbReference type="Proteomes" id="UP000028931">
    <property type="component" value="Chromosome"/>
</dbReference>
<evidence type="ECO:0000313" key="3">
    <source>
        <dbReference type="Proteomes" id="UP000028931"/>
    </source>
</evidence>
<dbReference type="HOGENOM" id="CLU_003729_0_0_6"/>
<evidence type="ECO:0000256" key="1">
    <source>
        <dbReference type="SAM" id="MobiDB-lite"/>
    </source>
</evidence>
<dbReference type="KEGG" id="palk:PSAKL28_35400"/>
<feature type="region of interest" description="Disordered" evidence="1">
    <location>
        <begin position="1253"/>
        <end position="1276"/>
    </location>
</feature>
<protein>
    <submittedName>
        <fullName evidence="2">Uncharacterized protein</fullName>
    </submittedName>
</protein>
<reference evidence="2 3" key="1">
    <citation type="submission" date="2014-07" db="EMBL/GenBank/DDBJ databases">
        <authorList>
            <person name="Lee K."/>
            <person name="Lim J.Y."/>
            <person name="Hwang I."/>
        </authorList>
    </citation>
    <scope>NUCLEOTIDE SEQUENCE [LARGE SCALE GENOMIC DNA]</scope>
    <source>
        <strain evidence="2 3">KL28</strain>
    </source>
</reference>
<organism evidence="2 3">
    <name type="scientific">Pseudomonas alkylphenolica</name>
    <dbReference type="NCBI Taxonomy" id="237609"/>
    <lineage>
        <taxon>Bacteria</taxon>
        <taxon>Pseudomonadati</taxon>
        <taxon>Pseudomonadota</taxon>
        <taxon>Gammaproteobacteria</taxon>
        <taxon>Pseudomonadales</taxon>
        <taxon>Pseudomonadaceae</taxon>
        <taxon>Pseudomonas</taxon>
    </lineage>
</organism>
<name>A0A077FBE5_9PSED</name>
<dbReference type="EMBL" id="CP009048">
    <property type="protein sequence ID" value="AIL62692.1"/>
    <property type="molecule type" value="Genomic_DNA"/>
</dbReference>
<dbReference type="OrthoDB" id="7003488at2"/>
<sequence>MSLQERLALNTDLDCAVADHFSLRPTLFEVCARLLVEQWSERKISHHDPLLLFLVSIDSTPQKTYVRPLYQSLAERFCRRATLNLTSGEDFLSLNEDADPQSAVDIDLHAIEQLINECGPFLLEQYQRALVSFWSEADRSGQTPWQWYADYLRQHFKSAIDSNFDAGTLSQSAAAMARLIYSYPAPQDRSARPNASKLDLLQLELDTSASAYLDIDLASALLLEHPDSAPERSVTLIYTTSGQLVPIASRQALLDGLGRLWPNLTASRPKLQLTQTTTNNFEAQAQGVLHQQLRTIAALAQQYQSEYSAPLMSLEMDRLTSMITLCSATEQNLRRQLVEHLPDWLRNTTGPLMRRYGAMLLDAAQSYDDAAGQFWLDGIDDAESFSYQQLAKQINTDHPGSDLAVRDVVVINHQVEAAAIPGQDALIIDGTVHPVRFSLAQLAIGNLGLLAPGRVELTSASGQTLPAWLDERYMRQLISTLDIGTSYPQMLKHNMLDDADQRQLRQRLFAAQLRTQIPAFALELHLRDNSLSETAVNGISQVFQALPPATPEDWLMRPLGLISEAGATPDLLHNAWVIEPKNPAERPCVLYRPLHPQPLLEFSDRLALFVAISHPGELQDDLLQRLPEASRRIYAHGGFMEPHLYHSVEDDFSVPFGTPTPARLSLEASVPDIGTSLYQACVEETIQHFKSQSSSTAATRWARWQTLGWLLFNTLLPLAGSTLAKSAWLVQMSVALADFIRSDAQRDPVGHRISLINLLVNVAVLLFSHSYQGVSLDTQDVEPLPAIPSEPSPPPLIPVQANESPLEFSWARPDHTLSATQRIALAKLQANIPLSQLRSPIPSGPLRGLFLHNDQLWASLDNQVYRVEIDPQREQPRVVGASTTDDAGPWLARDEAGRWRFDLALRLRAGMPLSKQVEQRKQERAQASDALKTKLLSDVEQIKSQKATRDRVLEMALTATDERLVRSFLEKTQGYARFWTEHLHTLQESNKDESFQQYKVVRATALYELVRCERSSYSSLKKLYRPLRLQLVALVNQTPELEGLPEADKRISRNRLDTMKSLLDQLIIGTEALNDARGQLKRLASRHQAKIAELNQQVQSNLEPTSEHLMWHFLRAENNFNRLSLLYSLDDLGTYWLDRAWKSLNLSIAQRLRLTGLEQLAVELKVRLLRSIDEQLSATLRQLDNLKSRLNDPAELQVLSELRGDVQHITDGVQQDLAEFPDYPPSSTVNQLRNQAPGLIETTENGLLLAQPRAGDDSLVDIPGPDNKTPSRTYRRQQDDWIEVPERPAPSLSQGTSRSLKRLLKDSRTRMANARQVLESLQTTASASYLPIEIEELLEHQQSLLKTERQAIEQRLTDDNQTDEATRAEDAALTMRALDELAQTLMAQALELRTQAALRQNPRMGEVQYLIDHDQVQVRTAGPRRQLAKVKGRADDFLDEYEISHHDTGLWYAHFHYPVMSTPREGFIVGHLKTAAQRHAAGSSMIDVRTGKTVDVYRAPINAASAAKYFFSL</sequence>
<dbReference type="RefSeq" id="WP_051939465.1">
    <property type="nucleotide sequence ID" value="NZ_CP009048.1"/>
</dbReference>
<evidence type="ECO:0000313" key="2">
    <source>
        <dbReference type="EMBL" id="AIL62692.1"/>
    </source>
</evidence>
<accession>A0A077FBE5</accession>